<evidence type="ECO:0000313" key="2">
    <source>
        <dbReference type="EMBL" id="MBB3862235.1"/>
    </source>
</evidence>
<feature type="compositionally biased region" description="Basic and acidic residues" evidence="1">
    <location>
        <begin position="102"/>
        <end position="114"/>
    </location>
</feature>
<keyword evidence="3" id="KW-1185">Reference proteome</keyword>
<proteinExistence type="predicted"/>
<sequence>MTDRADCAPRPARGLPVVLRVLDQAGMQLANHRGARQDESKSTTDPSDFMKRGLYRTFDNFLGECAHVHEDAGDAFPFLLREIYETLGFSPAYDDLPFQEVPRGRARDRRPLAL</sequence>
<feature type="region of interest" description="Disordered" evidence="1">
    <location>
        <begin position="92"/>
        <end position="114"/>
    </location>
</feature>
<comment type="caution">
    <text evidence="2">The sequence shown here is derived from an EMBL/GenBank/DDBJ whole genome shotgun (WGS) entry which is preliminary data.</text>
</comment>
<dbReference type="EMBL" id="JACICY010000011">
    <property type="protein sequence ID" value="MBB3862235.1"/>
    <property type="molecule type" value="Genomic_DNA"/>
</dbReference>
<feature type="region of interest" description="Disordered" evidence="1">
    <location>
        <begin position="29"/>
        <end position="49"/>
    </location>
</feature>
<name>A0A7W6EXM4_9SPHN</name>
<evidence type="ECO:0000256" key="1">
    <source>
        <dbReference type="SAM" id="MobiDB-lite"/>
    </source>
</evidence>
<evidence type="ECO:0000313" key="3">
    <source>
        <dbReference type="Proteomes" id="UP000562395"/>
    </source>
</evidence>
<accession>A0A7W6EXM4</accession>
<protein>
    <submittedName>
        <fullName evidence="2">Uncharacterized protein</fullName>
    </submittedName>
</protein>
<dbReference type="AlphaFoldDB" id="A0A7W6EXM4"/>
<reference evidence="2 3" key="1">
    <citation type="submission" date="2020-08" db="EMBL/GenBank/DDBJ databases">
        <title>Genomic Encyclopedia of Type Strains, Phase IV (KMG-IV): sequencing the most valuable type-strain genomes for metagenomic binning, comparative biology and taxonomic classification.</title>
        <authorList>
            <person name="Goeker M."/>
        </authorList>
    </citation>
    <scope>NUCLEOTIDE SEQUENCE [LARGE SCALE GENOMIC DNA]</scope>
    <source>
        <strain evidence="2 3">DSM 14552</strain>
    </source>
</reference>
<dbReference type="Proteomes" id="UP000562395">
    <property type="component" value="Unassembled WGS sequence"/>
</dbReference>
<organism evidence="2 3">
    <name type="scientific">Novosphingobium hassiacum</name>
    <dbReference type="NCBI Taxonomy" id="173676"/>
    <lineage>
        <taxon>Bacteria</taxon>
        <taxon>Pseudomonadati</taxon>
        <taxon>Pseudomonadota</taxon>
        <taxon>Alphaproteobacteria</taxon>
        <taxon>Sphingomonadales</taxon>
        <taxon>Sphingomonadaceae</taxon>
        <taxon>Novosphingobium</taxon>
    </lineage>
</organism>
<dbReference type="RefSeq" id="WP_246386233.1">
    <property type="nucleotide sequence ID" value="NZ_JACICY010000011.1"/>
</dbReference>
<gene>
    <name evidence="2" type="ORF">GGQ88_003533</name>
</gene>